<comment type="caution">
    <text evidence="2">The sequence shown here is derived from an EMBL/GenBank/DDBJ whole genome shotgun (WGS) entry which is preliminary data.</text>
</comment>
<dbReference type="InterPro" id="IPR029016">
    <property type="entry name" value="GAF-like_dom_sf"/>
</dbReference>
<proteinExistence type="predicted"/>
<dbReference type="InterPro" id="IPR000160">
    <property type="entry name" value="GGDEF_dom"/>
</dbReference>
<dbReference type="GO" id="GO:0052621">
    <property type="term" value="F:diguanylate cyclase activity"/>
    <property type="evidence" value="ECO:0007669"/>
    <property type="project" value="TreeGrafter"/>
</dbReference>
<dbReference type="GO" id="GO:0043709">
    <property type="term" value="P:cell adhesion involved in single-species biofilm formation"/>
    <property type="evidence" value="ECO:0007669"/>
    <property type="project" value="TreeGrafter"/>
</dbReference>
<dbReference type="AlphaFoldDB" id="A0A2W1LRJ9"/>
<dbReference type="NCBIfam" id="TIGR00254">
    <property type="entry name" value="GGDEF"/>
    <property type="match status" value="1"/>
</dbReference>
<accession>A0A2W1LRJ9</accession>
<name>A0A2W1LRJ9_9BACL</name>
<dbReference type="InterPro" id="IPR003018">
    <property type="entry name" value="GAF"/>
</dbReference>
<dbReference type="Pfam" id="PF01590">
    <property type="entry name" value="GAF"/>
    <property type="match status" value="1"/>
</dbReference>
<feature type="domain" description="GGDEF" evidence="1">
    <location>
        <begin position="219"/>
        <end position="356"/>
    </location>
</feature>
<dbReference type="SMART" id="SM00267">
    <property type="entry name" value="GGDEF"/>
    <property type="match status" value="1"/>
</dbReference>
<sequence length="360" mass="40543">MMAMHNERVEYSLIPGELNRLQELRELNLVGTLPEESFDRITRIIQRVFHTGACAISLITEDKQWFKSCMGLPPELEEARSTKREQSLCQYVVAYREPLIVNNALEDPRFRHNQLLQKYTVRFYAGVPLISSKGNVLGSLFIMDGENREWTEADTNLLVEFSRWVMSEIELRHKNRLLDRVSGQLRVLSYTDPLTGMYNRRFLEELLDSSSYAAEGTAGPVAAVMIDVDHFKQFNDTYGHIAGDQCLKQIAQVMASVFHQDTCKVARYGGEEFVAVLDNTSAEAAMELAELVRTEVRSLQIPHAASPVSSFVTLSIGVAAVNASAEPVSEQLIYLADQALYAAKQAGRDRISLFGRETIK</sequence>
<gene>
    <name evidence="2" type="ORF">DNH61_18850</name>
</gene>
<evidence type="ECO:0000259" key="1">
    <source>
        <dbReference type="PROSITE" id="PS50887"/>
    </source>
</evidence>
<dbReference type="SMART" id="SM00065">
    <property type="entry name" value="GAF"/>
    <property type="match status" value="1"/>
</dbReference>
<dbReference type="InterPro" id="IPR029787">
    <property type="entry name" value="Nucleotide_cyclase"/>
</dbReference>
<dbReference type="SUPFAM" id="SSF55073">
    <property type="entry name" value="Nucleotide cyclase"/>
    <property type="match status" value="1"/>
</dbReference>
<reference evidence="2 3" key="1">
    <citation type="submission" date="2018-06" db="EMBL/GenBank/DDBJ databases">
        <title>Paenibacillus imtechensis sp. nov.</title>
        <authorList>
            <person name="Pinnaka A.K."/>
            <person name="Singh H."/>
            <person name="Kaur M."/>
        </authorList>
    </citation>
    <scope>NUCLEOTIDE SEQUENCE [LARGE SCALE GENOMIC DNA]</scope>
    <source>
        <strain evidence="2 3">SMB1</strain>
    </source>
</reference>
<evidence type="ECO:0000313" key="2">
    <source>
        <dbReference type="EMBL" id="PZD94451.1"/>
    </source>
</evidence>
<dbReference type="PROSITE" id="PS50887">
    <property type="entry name" value="GGDEF"/>
    <property type="match status" value="1"/>
</dbReference>
<keyword evidence="3" id="KW-1185">Reference proteome</keyword>
<dbReference type="PANTHER" id="PTHR45138:SF9">
    <property type="entry name" value="DIGUANYLATE CYCLASE DGCM-RELATED"/>
    <property type="match status" value="1"/>
</dbReference>
<dbReference type="FunFam" id="3.30.70.270:FF:000001">
    <property type="entry name" value="Diguanylate cyclase domain protein"/>
    <property type="match status" value="1"/>
</dbReference>
<dbReference type="InterPro" id="IPR050469">
    <property type="entry name" value="Diguanylate_Cyclase"/>
</dbReference>
<evidence type="ECO:0000313" key="3">
    <source>
        <dbReference type="Proteomes" id="UP000249522"/>
    </source>
</evidence>
<dbReference type="Gene3D" id="3.30.70.270">
    <property type="match status" value="1"/>
</dbReference>
<dbReference type="SUPFAM" id="SSF55781">
    <property type="entry name" value="GAF domain-like"/>
    <property type="match status" value="1"/>
</dbReference>
<dbReference type="OrthoDB" id="9759607at2"/>
<dbReference type="Proteomes" id="UP000249522">
    <property type="component" value="Unassembled WGS sequence"/>
</dbReference>
<dbReference type="GO" id="GO:0005886">
    <property type="term" value="C:plasma membrane"/>
    <property type="evidence" value="ECO:0007669"/>
    <property type="project" value="TreeGrafter"/>
</dbReference>
<organism evidence="2 3">
    <name type="scientific">Paenibacillus sambharensis</name>
    <dbReference type="NCBI Taxonomy" id="1803190"/>
    <lineage>
        <taxon>Bacteria</taxon>
        <taxon>Bacillati</taxon>
        <taxon>Bacillota</taxon>
        <taxon>Bacilli</taxon>
        <taxon>Bacillales</taxon>
        <taxon>Paenibacillaceae</taxon>
        <taxon>Paenibacillus</taxon>
    </lineage>
</organism>
<dbReference type="PANTHER" id="PTHR45138">
    <property type="entry name" value="REGULATORY COMPONENTS OF SENSORY TRANSDUCTION SYSTEM"/>
    <property type="match status" value="1"/>
</dbReference>
<dbReference type="Gene3D" id="3.30.450.40">
    <property type="match status" value="1"/>
</dbReference>
<protein>
    <recommendedName>
        <fullName evidence="1">GGDEF domain-containing protein</fullName>
    </recommendedName>
</protein>
<dbReference type="GO" id="GO:1902201">
    <property type="term" value="P:negative regulation of bacterial-type flagellum-dependent cell motility"/>
    <property type="evidence" value="ECO:0007669"/>
    <property type="project" value="TreeGrafter"/>
</dbReference>
<dbReference type="CDD" id="cd01949">
    <property type="entry name" value="GGDEF"/>
    <property type="match status" value="1"/>
</dbReference>
<dbReference type="EMBL" id="QKRB01000053">
    <property type="protein sequence ID" value="PZD94451.1"/>
    <property type="molecule type" value="Genomic_DNA"/>
</dbReference>
<dbReference type="InterPro" id="IPR043128">
    <property type="entry name" value="Rev_trsase/Diguanyl_cyclase"/>
</dbReference>
<dbReference type="Pfam" id="PF00990">
    <property type="entry name" value="GGDEF"/>
    <property type="match status" value="1"/>
</dbReference>